<dbReference type="Proteomes" id="UP000237056">
    <property type="component" value="Unassembled WGS sequence"/>
</dbReference>
<gene>
    <name evidence="2" type="ORF">Q361_11052</name>
</gene>
<keyword evidence="1" id="KW-0732">Signal</keyword>
<dbReference type="SUPFAM" id="SSF49464">
    <property type="entry name" value="Carboxypeptidase regulatory domain-like"/>
    <property type="match status" value="1"/>
</dbReference>
<reference evidence="2 3" key="1">
    <citation type="submission" date="2018-01" db="EMBL/GenBank/DDBJ databases">
        <title>Genomic Encyclopedia of Type Strains, Phase I: the one thousand microbial genomes (KMG-I) project.</title>
        <authorList>
            <person name="Goeker M."/>
        </authorList>
    </citation>
    <scope>NUCLEOTIDE SEQUENCE [LARGE SCALE GENOMIC DNA]</scope>
    <source>
        <strain evidence="2 3">DSM 17960</strain>
    </source>
</reference>
<keyword evidence="2" id="KW-0121">Carboxypeptidase</keyword>
<name>A0A2S4N6W6_9FLAO</name>
<keyword evidence="2" id="KW-0645">Protease</keyword>
<dbReference type="EMBL" id="PQNY01000010">
    <property type="protein sequence ID" value="POS01469.1"/>
    <property type="molecule type" value="Genomic_DNA"/>
</dbReference>
<dbReference type="RefSeq" id="WP_169929285.1">
    <property type="nucleotide sequence ID" value="NZ_PQNY01000010.1"/>
</dbReference>
<feature type="chain" id="PRO_5015639457" evidence="1">
    <location>
        <begin position="21"/>
        <end position="250"/>
    </location>
</feature>
<dbReference type="AlphaFoldDB" id="A0A2S4N6W6"/>
<evidence type="ECO:0000313" key="3">
    <source>
        <dbReference type="Proteomes" id="UP000237056"/>
    </source>
</evidence>
<evidence type="ECO:0000256" key="1">
    <source>
        <dbReference type="SAM" id="SignalP"/>
    </source>
</evidence>
<accession>A0A2S4N6W6</accession>
<feature type="signal peptide" evidence="1">
    <location>
        <begin position="1"/>
        <end position="20"/>
    </location>
</feature>
<comment type="caution">
    <text evidence="2">The sequence shown here is derived from an EMBL/GenBank/DDBJ whole genome shotgun (WGS) entry which is preliminary data.</text>
</comment>
<organism evidence="2 3">
    <name type="scientific">Flavobacterium croceum DSM 17960</name>
    <dbReference type="NCBI Taxonomy" id="1121886"/>
    <lineage>
        <taxon>Bacteria</taxon>
        <taxon>Pseudomonadati</taxon>
        <taxon>Bacteroidota</taxon>
        <taxon>Flavobacteriia</taxon>
        <taxon>Flavobacteriales</taxon>
        <taxon>Flavobacteriaceae</taxon>
        <taxon>Flavobacterium</taxon>
    </lineage>
</organism>
<keyword evidence="2" id="KW-0378">Hydrolase</keyword>
<dbReference type="InterPro" id="IPR008969">
    <property type="entry name" value="CarboxyPept-like_regulatory"/>
</dbReference>
<keyword evidence="3" id="KW-1185">Reference proteome</keyword>
<proteinExistence type="predicted"/>
<evidence type="ECO:0000313" key="2">
    <source>
        <dbReference type="EMBL" id="POS01469.1"/>
    </source>
</evidence>
<protein>
    <submittedName>
        <fullName evidence="2">Carboxypeptidase-like protein</fullName>
    </submittedName>
</protein>
<sequence>MNYKLIAVFLLLAFFGNAQQNANRQFIRGKIISTAKDLENINIVNKNTNTITTTEIGGYFEINTKEGDTLQFSSVQFQTKTVIVTRENVTSKELFFVELISLTRNLEEVIIKQYPNINAVSLGILNKSPKEYTVAERRLYTGTNGTKNLYGLNTSISFDRILNGITGKTKTLKKDIEVEQKETAIEKLEHEYDDYILQTKYKIPKDYIMGFKFFLVENETFLKALLSNNKLNTSFYITQLASDFLETIKP</sequence>
<dbReference type="GO" id="GO:0004180">
    <property type="term" value="F:carboxypeptidase activity"/>
    <property type="evidence" value="ECO:0007669"/>
    <property type="project" value="UniProtKB-KW"/>
</dbReference>
<dbReference type="Pfam" id="PF13715">
    <property type="entry name" value="CarbopepD_reg_2"/>
    <property type="match status" value="1"/>
</dbReference>